<feature type="region of interest" description="Disordered" evidence="13">
    <location>
        <begin position="673"/>
        <end position="704"/>
    </location>
</feature>
<dbReference type="InterPro" id="IPR011334">
    <property type="entry name" value="UDP-acyl_GlcNac_deAcase_C"/>
</dbReference>
<evidence type="ECO:0000256" key="4">
    <source>
        <dbReference type="ARBA" id="ARBA00012745"/>
    </source>
</evidence>
<evidence type="ECO:0000313" key="15">
    <source>
        <dbReference type="Proteomes" id="UP000265515"/>
    </source>
</evidence>
<evidence type="ECO:0000256" key="1">
    <source>
        <dbReference type="ARBA" id="ARBA00001947"/>
    </source>
</evidence>
<comment type="similarity">
    <text evidence="3">Belongs to the LpxC family.</text>
</comment>
<dbReference type="GO" id="GO:0103117">
    <property type="term" value="F:UDP-3-O-acyl-N-acetylglucosamine deacetylase activity"/>
    <property type="evidence" value="ECO:0007669"/>
    <property type="project" value="UniProtKB-EC"/>
</dbReference>
<comment type="pathway">
    <text evidence="2">Glycolipid biosynthesis; lipid IV(A) biosynthesis; lipid IV(A) from (3R)-3-hydroxytetradecanoyl-[acyl-carrier-protein] and UDP-N-acetyl-alpha-D-glucosamine: step 2/6.</text>
</comment>
<comment type="function">
    <text evidence="12">Involved in the biosynthesis of lipid A, a phosphorylated glycolipid that in bacteria anchors the lipopolysaccharide to the outer membrane of the cell. Lipid A-like molecules in plants may serve as structural components of the outer membranes of mitochondria and/or chloroplasts, or may be involved in signal transduction or plant defense responses.</text>
</comment>
<dbReference type="Pfam" id="PF03331">
    <property type="entry name" value="LpxC"/>
    <property type="match status" value="1"/>
</dbReference>
<dbReference type="GO" id="GO:0009245">
    <property type="term" value="P:lipid A biosynthetic process"/>
    <property type="evidence" value="ECO:0007669"/>
    <property type="project" value="UniProtKB-KW"/>
</dbReference>
<keyword evidence="8" id="KW-0378">Hydrolase</keyword>
<proteinExistence type="inferred from homology"/>
<comment type="catalytic activity">
    <reaction evidence="11">
        <text>a UDP-3-O-[(3R)-3-hydroxyacyl]-N-acetyl-alpha-D-glucosamine + H2O = a UDP-3-O-[(3R)-3-hydroxyacyl]-alpha-D-glucosamine + acetate</text>
        <dbReference type="Rhea" id="RHEA:67816"/>
        <dbReference type="ChEBI" id="CHEBI:15377"/>
        <dbReference type="ChEBI" id="CHEBI:30089"/>
        <dbReference type="ChEBI" id="CHEBI:137740"/>
        <dbReference type="ChEBI" id="CHEBI:173225"/>
        <dbReference type="EC" id="3.5.1.108"/>
    </reaction>
</comment>
<evidence type="ECO:0000256" key="13">
    <source>
        <dbReference type="SAM" id="MobiDB-lite"/>
    </source>
</evidence>
<evidence type="ECO:0000256" key="12">
    <source>
        <dbReference type="ARBA" id="ARBA00024987"/>
    </source>
</evidence>
<dbReference type="Gene3D" id="3.30.1700.10">
    <property type="entry name" value="lpxc deacetylase, domain 2"/>
    <property type="match status" value="1"/>
</dbReference>
<name>A0A388JSL3_CHABU</name>
<comment type="cofactor">
    <cofactor evidence="1">
        <name>Zn(2+)</name>
        <dbReference type="ChEBI" id="CHEBI:29105"/>
    </cofactor>
</comment>
<dbReference type="OrthoDB" id="10265200at2759"/>
<dbReference type="UniPathway" id="UPA00359">
    <property type="reaction ID" value="UER00478"/>
</dbReference>
<dbReference type="InterPro" id="IPR004463">
    <property type="entry name" value="UDP-acyl_GlcNac_deAcase"/>
</dbReference>
<dbReference type="GO" id="GO:0016020">
    <property type="term" value="C:membrane"/>
    <property type="evidence" value="ECO:0007669"/>
    <property type="project" value="GOC"/>
</dbReference>
<evidence type="ECO:0000256" key="5">
    <source>
        <dbReference type="ARBA" id="ARBA00022516"/>
    </source>
</evidence>
<sequence>MGFSPASAWCARLATPSSAAFSSSSSSGSGSGNSRRKSLSSGGERSFRDRKSAGGVRGGGGGLFSSPDQSIFEKKSEILPRRWRHCPHGEGGDLMLRLNGTSQIRQWSKLLLPSIIGSLKQQQHLLQQEQQQQQQHHRASSLFSRSRQSSAPSLPSSFLAPPSSSTSLGSLKGQQQWKGYHDEDASRASCHHDGTFFECRKGGGVGRWREAAGASRTYCSCDDGCRCRTSIHACEDGWRRRRSMHRSARSETTTTSSSSCSSSPLSVHRESAMAAVPGRMATNEAQQTIQRPVTRAGVGLHHGYHNIVRLVPAMAGEGRYFVRMPEMRPRVSSPPPPDKDFTELWKEWQASREDQRRPLQSGRTERMDGKQEEEEDEERLAATVDCVTGTLLSTNLGGGTWRDAGMGRGGGRKAEHHALCVHTVEHLLSALEGMGVDNVRIEIGWDRSAGAAAVSGGNDVEIPILDGSAKPWVEAIREAGVAVAKDARGHFRKRWLIKPENPVIVYEGDSFVMAIPSASTQITYGIDFPQLPVVGRQWFTWRPDVRAAAKQGGGPNGGYAYGGYDSHVAPARTFGILEQLEELRAKGLIKGGSLENALVCSMNSGWVNPPLRFENEPCRHKMLDLIGDLSLCAHGGNPGFPLAHVVAYKASHALHIRFARALLEEALLSYNIQEEEEEEEEEEEVEEEAEEVGGSNTGRMTMDSVARTFEGGLDKCEA</sequence>
<evidence type="ECO:0000313" key="14">
    <source>
        <dbReference type="EMBL" id="GBG60786.1"/>
    </source>
</evidence>
<keyword evidence="10" id="KW-0443">Lipid metabolism</keyword>
<dbReference type="AlphaFoldDB" id="A0A388JSL3"/>
<feature type="compositionally biased region" description="Low complexity" evidence="13">
    <location>
        <begin position="126"/>
        <end position="168"/>
    </location>
</feature>
<feature type="region of interest" description="Disordered" evidence="13">
    <location>
        <begin position="126"/>
        <end position="178"/>
    </location>
</feature>
<feature type="region of interest" description="Disordered" evidence="13">
    <location>
        <begin position="15"/>
        <end position="71"/>
    </location>
</feature>
<dbReference type="SUPFAM" id="SSF54211">
    <property type="entry name" value="Ribosomal protein S5 domain 2-like"/>
    <property type="match status" value="3"/>
</dbReference>
<feature type="region of interest" description="Disordered" evidence="13">
    <location>
        <begin position="239"/>
        <end position="271"/>
    </location>
</feature>
<dbReference type="EC" id="3.5.1.108" evidence="4"/>
<feature type="compositionally biased region" description="Basic and acidic residues" evidence="13">
    <location>
        <begin position="348"/>
        <end position="370"/>
    </location>
</feature>
<evidence type="ECO:0000256" key="8">
    <source>
        <dbReference type="ARBA" id="ARBA00022801"/>
    </source>
</evidence>
<dbReference type="STRING" id="69332.A0A388JSL3"/>
<evidence type="ECO:0000256" key="9">
    <source>
        <dbReference type="ARBA" id="ARBA00022833"/>
    </source>
</evidence>
<feature type="compositionally biased region" description="Low complexity" evidence="13">
    <location>
        <begin position="17"/>
        <end position="28"/>
    </location>
</feature>
<comment type="caution">
    <text evidence="14">The sequence shown here is derived from an EMBL/GenBank/DDBJ whole genome shotgun (WGS) entry which is preliminary data.</text>
</comment>
<accession>A0A388JSL3</accession>
<protein>
    <recommendedName>
        <fullName evidence="4">UDP-3-O-acyl-N-acetylglucosamine deacetylase</fullName>
        <ecNumber evidence="4">3.5.1.108</ecNumber>
    </recommendedName>
</protein>
<gene>
    <name evidence="14" type="ORF">CBR_g12524</name>
</gene>
<evidence type="ECO:0000256" key="11">
    <source>
        <dbReference type="ARBA" id="ARBA00024535"/>
    </source>
</evidence>
<dbReference type="PANTHER" id="PTHR33694:SF1">
    <property type="entry name" value="UDP-3-O-ACYL-N-ACETYLGLUCOSAMINE DEACETYLASE 1, MITOCHONDRIAL-RELATED"/>
    <property type="match status" value="1"/>
</dbReference>
<feature type="compositionally biased region" description="Acidic residues" evidence="13">
    <location>
        <begin position="673"/>
        <end position="691"/>
    </location>
</feature>
<dbReference type="Proteomes" id="UP000265515">
    <property type="component" value="Unassembled WGS sequence"/>
</dbReference>
<evidence type="ECO:0000256" key="10">
    <source>
        <dbReference type="ARBA" id="ARBA00023098"/>
    </source>
</evidence>
<keyword evidence="9" id="KW-0862">Zinc</keyword>
<dbReference type="InterPro" id="IPR015870">
    <property type="entry name" value="UDP-acyl_N-AcGlcN_deAcase_N"/>
</dbReference>
<dbReference type="Gene3D" id="3.30.230.20">
    <property type="entry name" value="lpxc deacetylase, domain 1"/>
    <property type="match status" value="2"/>
</dbReference>
<feature type="compositionally biased region" description="Low complexity" evidence="13">
    <location>
        <begin position="250"/>
        <end position="266"/>
    </location>
</feature>
<dbReference type="InterPro" id="IPR020568">
    <property type="entry name" value="Ribosomal_Su5_D2-typ_SF"/>
</dbReference>
<reference evidence="14 15" key="1">
    <citation type="journal article" date="2018" name="Cell">
        <title>The Chara Genome: Secondary Complexity and Implications for Plant Terrestrialization.</title>
        <authorList>
            <person name="Nishiyama T."/>
            <person name="Sakayama H."/>
            <person name="Vries J.D."/>
            <person name="Buschmann H."/>
            <person name="Saint-Marcoux D."/>
            <person name="Ullrich K.K."/>
            <person name="Haas F.B."/>
            <person name="Vanderstraeten L."/>
            <person name="Becker D."/>
            <person name="Lang D."/>
            <person name="Vosolsobe S."/>
            <person name="Rombauts S."/>
            <person name="Wilhelmsson P.K.I."/>
            <person name="Janitza P."/>
            <person name="Kern R."/>
            <person name="Heyl A."/>
            <person name="Rumpler F."/>
            <person name="Villalobos L.I.A.C."/>
            <person name="Clay J.M."/>
            <person name="Skokan R."/>
            <person name="Toyoda A."/>
            <person name="Suzuki Y."/>
            <person name="Kagoshima H."/>
            <person name="Schijlen E."/>
            <person name="Tajeshwar N."/>
            <person name="Catarino B."/>
            <person name="Hetherington A.J."/>
            <person name="Saltykova A."/>
            <person name="Bonnot C."/>
            <person name="Breuninger H."/>
            <person name="Symeonidi A."/>
            <person name="Radhakrishnan G.V."/>
            <person name="Van Nieuwerburgh F."/>
            <person name="Deforce D."/>
            <person name="Chang C."/>
            <person name="Karol K.G."/>
            <person name="Hedrich R."/>
            <person name="Ulvskov P."/>
            <person name="Glockner G."/>
            <person name="Delwiche C.F."/>
            <person name="Petrasek J."/>
            <person name="Van de Peer Y."/>
            <person name="Friml J."/>
            <person name="Beilby M."/>
            <person name="Dolan L."/>
            <person name="Kohara Y."/>
            <person name="Sugano S."/>
            <person name="Fujiyama A."/>
            <person name="Delaux P.-M."/>
            <person name="Quint M."/>
            <person name="TheiBen G."/>
            <person name="Hagemann M."/>
            <person name="Harholt J."/>
            <person name="Dunand C."/>
            <person name="Zachgo S."/>
            <person name="Langdale J."/>
            <person name="Maumus F."/>
            <person name="Straeten D.V.D."/>
            <person name="Gould S.B."/>
            <person name="Rensing S.A."/>
        </authorList>
    </citation>
    <scope>NUCLEOTIDE SEQUENCE [LARGE SCALE GENOMIC DNA]</scope>
    <source>
        <strain evidence="14 15">S276</strain>
    </source>
</reference>
<dbReference type="EMBL" id="BFEA01000014">
    <property type="protein sequence ID" value="GBG60786.1"/>
    <property type="molecule type" value="Genomic_DNA"/>
</dbReference>
<feature type="region of interest" description="Disordered" evidence="13">
    <location>
        <begin position="348"/>
        <end position="382"/>
    </location>
</feature>
<dbReference type="PANTHER" id="PTHR33694">
    <property type="entry name" value="UDP-3-O-ACYL-N-ACETYLGLUCOSAMINE DEACETYLASE 1, MITOCHONDRIAL-RELATED"/>
    <property type="match status" value="1"/>
</dbReference>
<keyword evidence="15" id="KW-1185">Reference proteome</keyword>
<keyword evidence="5" id="KW-0444">Lipid biosynthesis</keyword>
<evidence type="ECO:0000256" key="7">
    <source>
        <dbReference type="ARBA" id="ARBA00022723"/>
    </source>
</evidence>
<keyword evidence="6" id="KW-0441">Lipid A biosynthesis</keyword>
<dbReference type="GO" id="GO:0005739">
    <property type="term" value="C:mitochondrion"/>
    <property type="evidence" value="ECO:0007669"/>
    <property type="project" value="UniProtKB-ARBA"/>
</dbReference>
<dbReference type="GO" id="GO:0046872">
    <property type="term" value="F:metal ion binding"/>
    <property type="evidence" value="ECO:0007669"/>
    <property type="project" value="UniProtKB-KW"/>
</dbReference>
<organism evidence="14 15">
    <name type="scientific">Chara braunii</name>
    <name type="common">Braun's stonewort</name>
    <dbReference type="NCBI Taxonomy" id="69332"/>
    <lineage>
        <taxon>Eukaryota</taxon>
        <taxon>Viridiplantae</taxon>
        <taxon>Streptophyta</taxon>
        <taxon>Charophyceae</taxon>
        <taxon>Charales</taxon>
        <taxon>Characeae</taxon>
        <taxon>Chara</taxon>
    </lineage>
</organism>
<dbReference type="HAMAP" id="MF_00388">
    <property type="entry name" value="LpxC"/>
    <property type="match status" value="1"/>
</dbReference>
<evidence type="ECO:0000256" key="6">
    <source>
        <dbReference type="ARBA" id="ARBA00022556"/>
    </source>
</evidence>
<keyword evidence="7" id="KW-0479">Metal-binding</keyword>
<dbReference type="Gramene" id="GBG60786">
    <property type="protein sequence ID" value="GBG60786"/>
    <property type="gene ID" value="CBR_g12524"/>
</dbReference>
<dbReference type="GO" id="GO:2001289">
    <property type="term" value="P:lipid X metabolic process"/>
    <property type="evidence" value="ECO:0007669"/>
    <property type="project" value="UniProtKB-ARBA"/>
</dbReference>
<evidence type="ECO:0000256" key="3">
    <source>
        <dbReference type="ARBA" id="ARBA00006170"/>
    </source>
</evidence>
<evidence type="ECO:0000256" key="2">
    <source>
        <dbReference type="ARBA" id="ARBA00005002"/>
    </source>
</evidence>